<dbReference type="GO" id="GO:0000049">
    <property type="term" value="F:tRNA binding"/>
    <property type="evidence" value="ECO:0007669"/>
    <property type="project" value="UniProtKB-UniRule"/>
</dbReference>
<evidence type="ECO:0000256" key="7">
    <source>
        <dbReference type="HAMAP-Rule" id="MF_00227"/>
    </source>
</evidence>
<evidence type="ECO:0000256" key="8">
    <source>
        <dbReference type="NCBIfam" id="TIGR00188"/>
    </source>
</evidence>
<reference evidence="9 10" key="1">
    <citation type="submission" date="2020-08" db="EMBL/GenBank/DDBJ databases">
        <title>Genomic Encyclopedia of Type Strains, Phase IV (KMG-IV): sequencing the most valuable type-strain genomes for metagenomic binning, comparative biology and taxonomic classification.</title>
        <authorList>
            <person name="Goeker M."/>
        </authorList>
    </citation>
    <scope>NUCLEOTIDE SEQUENCE [LARGE SCALE GENOMIC DNA]</scope>
    <source>
        <strain evidence="9 10">DSM 13481</strain>
    </source>
</reference>
<dbReference type="PANTHER" id="PTHR33992">
    <property type="entry name" value="RIBONUCLEASE P PROTEIN COMPONENT"/>
    <property type="match status" value="1"/>
</dbReference>
<dbReference type="NCBIfam" id="TIGR00188">
    <property type="entry name" value="rnpA"/>
    <property type="match status" value="1"/>
</dbReference>
<gene>
    <name evidence="7" type="primary">rnpA</name>
    <name evidence="9" type="ORF">HNP65_000016</name>
</gene>
<name>A0A841GKI6_9BACT</name>
<keyword evidence="10" id="KW-1185">Reference proteome</keyword>
<evidence type="ECO:0000313" key="9">
    <source>
        <dbReference type="EMBL" id="MBB6061594.1"/>
    </source>
</evidence>
<comment type="caution">
    <text evidence="9">The sequence shown here is derived from an EMBL/GenBank/DDBJ whole genome shotgun (WGS) entry which is preliminary data.</text>
</comment>
<keyword evidence="3 7" id="KW-0540">Nuclease</keyword>
<evidence type="ECO:0000256" key="4">
    <source>
        <dbReference type="ARBA" id="ARBA00022759"/>
    </source>
</evidence>
<evidence type="ECO:0000256" key="3">
    <source>
        <dbReference type="ARBA" id="ARBA00022722"/>
    </source>
</evidence>
<keyword evidence="4 7" id="KW-0255">Endonuclease</keyword>
<evidence type="ECO:0000313" key="10">
    <source>
        <dbReference type="Proteomes" id="UP000555828"/>
    </source>
</evidence>
<dbReference type="PROSITE" id="PS00648">
    <property type="entry name" value="RIBONUCLEASE_P"/>
    <property type="match status" value="1"/>
</dbReference>
<proteinExistence type="inferred from homology"/>
<dbReference type="GO" id="GO:0004526">
    <property type="term" value="F:ribonuclease P activity"/>
    <property type="evidence" value="ECO:0007669"/>
    <property type="project" value="UniProtKB-UniRule"/>
</dbReference>
<comment type="similarity">
    <text evidence="7">Belongs to the RnpA family.</text>
</comment>
<comment type="function">
    <text evidence="1 7">RNaseP catalyzes the removal of the 5'-leader sequence from pre-tRNA to produce the mature 5'-terminus. It can also cleave other RNA substrates such as 4.5S RNA. The protein component plays an auxiliary but essential role in vivo by binding to the 5'-leader sequence and broadening the substrate specificity of the ribozyme.</text>
</comment>
<dbReference type="GO" id="GO:0042781">
    <property type="term" value="F:3'-tRNA processing endoribonuclease activity"/>
    <property type="evidence" value="ECO:0007669"/>
    <property type="project" value="TreeGrafter"/>
</dbReference>
<dbReference type="SUPFAM" id="SSF54211">
    <property type="entry name" value="Ribosomal protein S5 domain 2-like"/>
    <property type="match status" value="1"/>
</dbReference>
<dbReference type="EC" id="3.1.26.5" evidence="7 8"/>
<keyword evidence="5 7" id="KW-0378">Hydrolase</keyword>
<dbReference type="HAMAP" id="MF_00227">
    <property type="entry name" value="RNase_P"/>
    <property type="match status" value="1"/>
</dbReference>
<accession>A0A841GKI6</accession>
<dbReference type="GO" id="GO:0001682">
    <property type="term" value="P:tRNA 5'-leader removal"/>
    <property type="evidence" value="ECO:0007669"/>
    <property type="project" value="UniProtKB-UniRule"/>
</dbReference>
<dbReference type="InterPro" id="IPR020568">
    <property type="entry name" value="Ribosomal_Su5_D2-typ_SF"/>
</dbReference>
<sequence length="131" mass="15726">METSSIKRFGFKKEERLKLRKDILKVYKNGRSVQSSYFVILYCKNGLDYSKFAFSVKKKFGKAVKRNKVKRWMREIVRTNKMKIPKGYDYLIIVRKLLSKNFKHIQFSQFKEALLELFERIGNEENNIKAD</sequence>
<dbReference type="RefSeq" id="WP_184618376.1">
    <property type="nucleotide sequence ID" value="NZ_JACHEX010000001.1"/>
</dbReference>
<protein>
    <recommendedName>
        <fullName evidence="7 8">Ribonuclease P protein component</fullName>
        <shortName evidence="7">RNase P protein</shortName>
        <shortName evidence="7">RNaseP protein</shortName>
        <ecNumber evidence="7 8">3.1.26.5</ecNumber>
    </recommendedName>
    <alternativeName>
        <fullName evidence="7">Protein C5</fullName>
    </alternativeName>
</protein>
<evidence type="ECO:0000256" key="6">
    <source>
        <dbReference type="ARBA" id="ARBA00022884"/>
    </source>
</evidence>
<dbReference type="PANTHER" id="PTHR33992:SF1">
    <property type="entry name" value="RIBONUCLEASE P PROTEIN COMPONENT"/>
    <property type="match status" value="1"/>
</dbReference>
<dbReference type="Pfam" id="PF00825">
    <property type="entry name" value="Ribonuclease_P"/>
    <property type="match status" value="1"/>
</dbReference>
<comment type="subunit">
    <text evidence="7">Consists of a catalytic RNA component (M1 or rnpB) and a protein subunit.</text>
</comment>
<evidence type="ECO:0000256" key="1">
    <source>
        <dbReference type="ARBA" id="ARBA00002663"/>
    </source>
</evidence>
<dbReference type="GO" id="GO:0030677">
    <property type="term" value="C:ribonuclease P complex"/>
    <property type="evidence" value="ECO:0007669"/>
    <property type="project" value="TreeGrafter"/>
</dbReference>
<evidence type="ECO:0000256" key="5">
    <source>
        <dbReference type="ARBA" id="ARBA00022801"/>
    </source>
</evidence>
<keyword evidence="6 7" id="KW-0694">RNA-binding</keyword>
<evidence type="ECO:0000256" key="2">
    <source>
        <dbReference type="ARBA" id="ARBA00022694"/>
    </source>
</evidence>
<dbReference type="InterPro" id="IPR014721">
    <property type="entry name" value="Ribsml_uS5_D2-typ_fold_subgr"/>
</dbReference>
<dbReference type="Proteomes" id="UP000555828">
    <property type="component" value="Unassembled WGS sequence"/>
</dbReference>
<dbReference type="AlphaFoldDB" id="A0A841GKI6"/>
<keyword evidence="2 7" id="KW-0819">tRNA processing</keyword>
<dbReference type="InterPro" id="IPR020539">
    <property type="entry name" value="RNase_P_CS"/>
</dbReference>
<dbReference type="EMBL" id="JACHEX010000001">
    <property type="protein sequence ID" value="MBB6061594.1"/>
    <property type="molecule type" value="Genomic_DNA"/>
</dbReference>
<comment type="catalytic activity">
    <reaction evidence="7">
        <text>Endonucleolytic cleavage of RNA, removing 5'-extranucleotides from tRNA precursor.</text>
        <dbReference type="EC" id="3.1.26.5"/>
    </reaction>
</comment>
<organism evidence="9 10">
    <name type="scientific">Thermosipho japonicus</name>
    <dbReference type="NCBI Taxonomy" id="90323"/>
    <lineage>
        <taxon>Bacteria</taxon>
        <taxon>Thermotogati</taxon>
        <taxon>Thermotogota</taxon>
        <taxon>Thermotogae</taxon>
        <taxon>Thermotogales</taxon>
        <taxon>Fervidobacteriaceae</taxon>
        <taxon>Thermosipho</taxon>
    </lineage>
</organism>
<dbReference type="Gene3D" id="3.30.230.10">
    <property type="match status" value="1"/>
</dbReference>
<dbReference type="InterPro" id="IPR000100">
    <property type="entry name" value="RNase_P"/>
</dbReference>